<keyword evidence="11" id="KW-1185">Reference proteome</keyword>
<dbReference type="Proteomes" id="UP000607653">
    <property type="component" value="Unassembled WGS sequence"/>
</dbReference>
<dbReference type="EMBL" id="DUZY01000004">
    <property type="protein sequence ID" value="DAD38481.1"/>
    <property type="molecule type" value="Genomic_DNA"/>
</dbReference>
<gene>
    <name evidence="10" type="ORF">HUJ06_009122</name>
</gene>
<dbReference type="InterPro" id="IPR013083">
    <property type="entry name" value="Znf_RING/FYVE/PHD"/>
</dbReference>
<evidence type="ECO:0000256" key="6">
    <source>
        <dbReference type="ARBA" id="ARBA00022786"/>
    </source>
</evidence>
<dbReference type="PROSITE" id="PS50089">
    <property type="entry name" value="ZF_RING_2"/>
    <property type="match status" value="1"/>
</dbReference>
<dbReference type="GO" id="GO:0061630">
    <property type="term" value="F:ubiquitin protein ligase activity"/>
    <property type="evidence" value="ECO:0007669"/>
    <property type="project" value="UniProtKB-EC"/>
</dbReference>
<dbReference type="Gene3D" id="3.30.40.10">
    <property type="entry name" value="Zinc/RING finger domain, C3HC4 (zinc finger)"/>
    <property type="match status" value="1"/>
</dbReference>
<keyword evidence="6" id="KW-0833">Ubl conjugation pathway</keyword>
<keyword evidence="5 8" id="KW-0863">Zinc-finger</keyword>
<evidence type="ECO:0000256" key="1">
    <source>
        <dbReference type="ARBA" id="ARBA00000900"/>
    </source>
</evidence>
<evidence type="ECO:0000256" key="5">
    <source>
        <dbReference type="ARBA" id="ARBA00022771"/>
    </source>
</evidence>
<evidence type="ECO:0000313" key="10">
    <source>
        <dbReference type="EMBL" id="DAD38481.1"/>
    </source>
</evidence>
<keyword evidence="3" id="KW-0808">Transferase</keyword>
<evidence type="ECO:0000259" key="9">
    <source>
        <dbReference type="PROSITE" id="PS50089"/>
    </source>
</evidence>
<dbReference type="InterPro" id="IPR001841">
    <property type="entry name" value="Znf_RING"/>
</dbReference>
<dbReference type="SUPFAM" id="SSF57850">
    <property type="entry name" value="RING/U-box"/>
    <property type="match status" value="1"/>
</dbReference>
<comment type="caution">
    <text evidence="10">The sequence shown here is derived from an EMBL/GenBank/DDBJ whole genome shotgun (WGS) entry which is preliminary data.</text>
</comment>
<feature type="domain" description="RING-type" evidence="9">
    <location>
        <begin position="89"/>
        <end position="130"/>
    </location>
</feature>
<protein>
    <recommendedName>
        <fullName evidence="2">RING-type E3 ubiquitin transferase</fullName>
        <ecNumber evidence="2">2.3.2.27</ecNumber>
    </recommendedName>
</protein>
<keyword evidence="4" id="KW-0479">Metal-binding</keyword>
<evidence type="ECO:0000256" key="3">
    <source>
        <dbReference type="ARBA" id="ARBA00022679"/>
    </source>
</evidence>
<dbReference type="Pfam" id="PF13639">
    <property type="entry name" value="zf-RING_2"/>
    <property type="match status" value="1"/>
</dbReference>
<dbReference type="SMART" id="SM00184">
    <property type="entry name" value="RING"/>
    <property type="match status" value="1"/>
</dbReference>
<dbReference type="InterPro" id="IPR045191">
    <property type="entry name" value="MBR1/2-like"/>
</dbReference>
<name>A0A822Z484_NELNU</name>
<dbReference type="GO" id="GO:0008270">
    <property type="term" value="F:zinc ion binding"/>
    <property type="evidence" value="ECO:0007669"/>
    <property type="project" value="UniProtKB-KW"/>
</dbReference>
<organism evidence="10 11">
    <name type="scientific">Nelumbo nucifera</name>
    <name type="common">Sacred lotus</name>
    <dbReference type="NCBI Taxonomy" id="4432"/>
    <lineage>
        <taxon>Eukaryota</taxon>
        <taxon>Viridiplantae</taxon>
        <taxon>Streptophyta</taxon>
        <taxon>Embryophyta</taxon>
        <taxon>Tracheophyta</taxon>
        <taxon>Spermatophyta</taxon>
        <taxon>Magnoliopsida</taxon>
        <taxon>Proteales</taxon>
        <taxon>Nelumbonaceae</taxon>
        <taxon>Nelumbo</taxon>
    </lineage>
</organism>
<evidence type="ECO:0000313" key="11">
    <source>
        <dbReference type="Proteomes" id="UP000607653"/>
    </source>
</evidence>
<accession>A0A822Z484</accession>
<evidence type="ECO:0000256" key="4">
    <source>
        <dbReference type="ARBA" id="ARBA00022723"/>
    </source>
</evidence>
<dbReference type="PANTHER" id="PTHR22937">
    <property type="entry name" value="E3 UBIQUITIN-PROTEIN LIGASE RNF165"/>
    <property type="match status" value="1"/>
</dbReference>
<reference evidence="10 11" key="1">
    <citation type="journal article" date="2020" name="Mol. Biol. Evol.">
        <title>Distinct Expression and Methylation Patterns for Genes with Different Fates following a Single Whole-Genome Duplication in Flowering Plants.</title>
        <authorList>
            <person name="Shi T."/>
            <person name="Rahmani R.S."/>
            <person name="Gugger P.F."/>
            <person name="Wang M."/>
            <person name="Li H."/>
            <person name="Zhang Y."/>
            <person name="Li Z."/>
            <person name="Wang Q."/>
            <person name="Van de Peer Y."/>
            <person name="Marchal K."/>
            <person name="Chen J."/>
        </authorList>
    </citation>
    <scope>NUCLEOTIDE SEQUENCE [LARGE SCALE GENOMIC DNA]</scope>
    <source>
        <tissue evidence="10">Leaf</tissue>
    </source>
</reference>
<evidence type="ECO:0000256" key="8">
    <source>
        <dbReference type="PROSITE-ProRule" id="PRU00175"/>
    </source>
</evidence>
<dbReference type="PANTHER" id="PTHR22937:SF122">
    <property type="entry name" value="RING-TYPE E3 UBIQUITIN TRANSFERASE"/>
    <property type="match status" value="1"/>
</dbReference>
<dbReference type="AlphaFoldDB" id="A0A822Z484"/>
<evidence type="ECO:0000256" key="2">
    <source>
        <dbReference type="ARBA" id="ARBA00012483"/>
    </source>
</evidence>
<comment type="catalytic activity">
    <reaction evidence="1">
        <text>S-ubiquitinyl-[E2 ubiquitin-conjugating enzyme]-L-cysteine + [acceptor protein]-L-lysine = [E2 ubiquitin-conjugating enzyme]-L-cysteine + N(6)-ubiquitinyl-[acceptor protein]-L-lysine.</text>
        <dbReference type="EC" id="2.3.2.27"/>
    </reaction>
</comment>
<sequence>MVIPGGLAEIMMFQSLLLCGRSEVYDQYRDWRLDVDNMTYEELLELGGKIGYVNTSLREDEIFHCLRKIKHSFMEDLQSHIPTETDWKCSICQEEYVVDDEVGKLDCGHSYHLFCIKQWLLQKNACPVCKAAAAAILRLEIIQEYDADNEMGKLDYSQSYHMFCLKQWLLECLPGSHAAKCQLNIKIDFI</sequence>
<dbReference type="EC" id="2.3.2.27" evidence="2"/>
<proteinExistence type="predicted"/>
<evidence type="ECO:0000256" key="7">
    <source>
        <dbReference type="ARBA" id="ARBA00022833"/>
    </source>
</evidence>
<keyword evidence="7" id="KW-0862">Zinc</keyword>